<reference evidence="3 4" key="2">
    <citation type="journal article" date="2017" name="PLoS ONE">
        <title>Genomic and phenotypic characterisation of fluoroquinolone resistance mechanisms in Enterobacteriaceae in Durban, South Africa.</title>
        <authorList>
            <person name="Osei Sekyere J."/>
            <person name="Amoako D.G."/>
        </authorList>
    </citation>
    <scope>NUCLEOTIDE SEQUENCE [LARGE SCALE GENOMIC DNA]</scope>
    <source>
        <strain evidence="3 4">ST62:944112508</strain>
    </source>
</reference>
<dbReference type="Proteomes" id="UP000050520">
    <property type="component" value="Unassembled WGS sequence"/>
</dbReference>
<name>A0A0P8HHY2_CITFR</name>
<evidence type="ECO:0000313" key="2">
    <source>
        <dbReference type="EMBL" id="HAT3899158.1"/>
    </source>
</evidence>
<reference evidence="4" key="1">
    <citation type="submission" date="2015-09" db="EMBL/GenBank/DDBJ databases">
        <title>Prevalence of NDMs in South Africa.</title>
        <authorList>
            <person name="Osei Sekyere J."/>
            <person name="Govinden U."/>
            <person name="Essack S."/>
            <person name="Haldorsen B."/>
            <person name="Samuelsen O."/>
            <person name="Aasnaes B."/>
            <person name="Sundsfjord A."/>
        </authorList>
    </citation>
    <scope>NUCLEOTIDE SEQUENCE [LARGE SCALE GENOMIC DNA]</scope>
    <source>
        <strain evidence="4">ST62:944112508</strain>
    </source>
</reference>
<organism evidence="2">
    <name type="scientific">Citrobacter freundii</name>
    <dbReference type="NCBI Taxonomy" id="546"/>
    <lineage>
        <taxon>Bacteria</taxon>
        <taxon>Pseudomonadati</taxon>
        <taxon>Pseudomonadota</taxon>
        <taxon>Gammaproteobacteria</taxon>
        <taxon>Enterobacterales</taxon>
        <taxon>Enterobacteriaceae</taxon>
        <taxon>Citrobacter</taxon>
        <taxon>Citrobacter freundii complex</taxon>
    </lineage>
</organism>
<keyword evidence="1" id="KW-0812">Transmembrane</keyword>
<dbReference type="AlphaFoldDB" id="A0A0P8HHY2"/>
<sequence length="172" mass="19519">MRKYSYPYLFFVTVLSLGAIFLFYWWKVTIYRATFLYPLTSKYLMLISLAVSFLITLFLVGNGIMKKSPFQTYLKLFGSISIAMVLFSVITIMAITWFIPGVPSSYTAPYTYSTGSSKSCSGADVDDPDLGTNIRICYPEGNYEYNNTIYVEKRSNLLGAVVTYARTTPSRF</sequence>
<feature type="transmembrane region" description="Helical" evidence="1">
    <location>
        <begin position="46"/>
        <end position="64"/>
    </location>
</feature>
<evidence type="ECO:0000313" key="3">
    <source>
        <dbReference type="EMBL" id="KPR53826.1"/>
    </source>
</evidence>
<keyword evidence="1" id="KW-0472">Membrane</keyword>
<dbReference type="RefSeq" id="WP_003028960.1">
    <property type="nucleotide sequence ID" value="NZ_BHWY01000003.1"/>
</dbReference>
<gene>
    <name evidence="3" type="ORF">AN672_18970</name>
    <name evidence="2" type="ORF">I9Y29_003620</name>
</gene>
<dbReference type="EMBL" id="LJEB01000088">
    <property type="protein sequence ID" value="KPR53826.1"/>
    <property type="molecule type" value="Genomic_DNA"/>
</dbReference>
<accession>A0A0P8HHY2</accession>
<reference evidence="2" key="3">
    <citation type="journal article" date="2018" name="Genome Biol.">
        <title>SKESA: strategic k-mer extension for scrupulous assemblies.</title>
        <authorList>
            <person name="Souvorov A."/>
            <person name="Agarwala R."/>
            <person name="Lipman D.J."/>
        </authorList>
    </citation>
    <scope>NUCLEOTIDE SEQUENCE</scope>
    <source>
        <strain evidence="2">O50</strain>
    </source>
</reference>
<evidence type="ECO:0000256" key="1">
    <source>
        <dbReference type="SAM" id="Phobius"/>
    </source>
</evidence>
<evidence type="ECO:0000313" key="4">
    <source>
        <dbReference type="Proteomes" id="UP000050520"/>
    </source>
</evidence>
<protein>
    <recommendedName>
        <fullName evidence="5">Transmembrane protein</fullName>
    </recommendedName>
</protein>
<evidence type="ECO:0008006" key="5">
    <source>
        <dbReference type="Google" id="ProtNLM"/>
    </source>
</evidence>
<feature type="transmembrane region" description="Helical" evidence="1">
    <location>
        <begin position="7"/>
        <end position="26"/>
    </location>
</feature>
<dbReference type="Proteomes" id="UP000855471">
    <property type="component" value="Unassembled WGS sequence"/>
</dbReference>
<feature type="transmembrane region" description="Helical" evidence="1">
    <location>
        <begin position="76"/>
        <end position="99"/>
    </location>
</feature>
<comment type="caution">
    <text evidence="2">The sequence shown here is derived from an EMBL/GenBank/DDBJ whole genome shotgun (WGS) entry which is preliminary data.</text>
</comment>
<reference evidence="2" key="4">
    <citation type="submission" date="2020-09" db="EMBL/GenBank/DDBJ databases">
        <authorList>
            <consortium name="NCBI Pathogen Detection Project"/>
        </authorList>
    </citation>
    <scope>NUCLEOTIDE SEQUENCE</scope>
    <source>
        <strain evidence="2">O50</strain>
    </source>
</reference>
<keyword evidence="1" id="KW-1133">Transmembrane helix</keyword>
<proteinExistence type="predicted"/>
<dbReference type="EMBL" id="DACSXJ010000024">
    <property type="protein sequence ID" value="HAT3899158.1"/>
    <property type="molecule type" value="Genomic_DNA"/>
</dbReference>